<feature type="compositionally biased region" description="Low complexity" evidence="1">
    <location>
        <begin position="174"/>
        <end position="185"/>
    </location>
</feature>
<protein>
    <submittedName>
        <fullName evidence="2">Uncharacterized protein</fullName>
    </submittedName>
</protein>
<proteinExistence type="predicted"/>
<reference evidence="2 3" key="1">
    <citation type="submission" date="2016-10" db="EMBL/GenBank/DDBJ databases">
        <authorList>
            <person name="de Groot N.N."/>
        </authorList>
    </citation>
    <scope>NUCLEOTIDE SEQUENCE [LARGE SCALE GENOMIC DNA]</scope>
    <source>
        <strain evidence="2 3">DSM 19073</strain>
    </source>
</reference>
<accession>A0A1I3SUL5</accession>
<dbReference type="Proteomes" id="UP000199110">
    <property type="component" value="Unassembled WGS sequence"/>
</dbReference>
<keyword evidence="3" id="KW-1185">Reference proteome</keyword>
<dbReference type="OrthoDB" id="7107916at2"/>
<dbReference type="RefSeq" id="WP_092783209.1">
    <property type="nucleotide sequence ID" value="NZ_FORA01000004.1"/>
</dbReference>
<gene>
    <name evidence="2" type="ORF">SAMN04488095_3252</name>
</gene>
<dbReference type="AlphaFoldDB" id="A0A1I3SUL5"/>
<dbReference type="STRING" id="390807.SAMN04488095_3252"/>
<dbReference type="EMBL" id="FORA01000004">
    <property type="protein sequence ID" value="SFJ61241.1"/>
    <property type="molecule type" value="Genomic_DNA"/>
</dbReference>
<evidence type="ECO:0000256" key="1">
    <source>
        <dbReference type="SAM" id="MobiDB-lite"/>
    </source>
</evidence>
<sequence>MTLDELRAHSLFPFADFRENDASFLMLELYWAALAREALGEDFAARCQPLQAAERDAEDVTYWEPVMLDFWRPDLRRGARILLLENPEGLPYCRDVASKTDCAVSVDLYFQRRGVTGPEDEIDQIVLLADMSDLARTVTTGALRRFLIDGATPAEMEAEWDDFLTRTGEGPTNAQLAAQQGDDAD</sequence>
<evidence type="ECO:0000313" key="2">
    <source>
        <dbReference type="EMBL" id="SFJ61241.1"/>
    </source>
</evidence>
<name>A0A1I3SUL5_9RHOB</name>
<evidence type="ECO:0000313" key="3">
    <source>
        <dbReference type="Proteomes" id="UP000199110"/>
    </source>
</evidence>
<organism evidence="2 3">
    <name type="scientific">Jannaschia pohangensis</name>
    <dbReference type="NCBI Taxonomy" id="390807"/>
    <lineage>
        <taxon>Bacteria</taxon>
        <taxon>Pseudomonadati</taxon>
        <taxon>Pseudomonadota</taxon>
        <taxon>Alphaproteobacteria</taxon>
        <taxon>Rhodobacterales</taxon>
        <taxon>Roseobacteraceae</taxon>
        <taxon>Jannaschia</taxon>
    </lineage>
</organism>
<feature type="region of interest" description="Disordered" evidence="1">
    <location>
        <begin position="165"/>
        <end position="185"/>
    </location>
</feature>